<evidence type="ECO:0000256" key="4">
    <source>
        <dbReference type="PIRSR" id="PIRSR006806-1"/>
    </source>
</evidence>
<dbReference type="Pfam" id="PF01812">
    <property type="entry name" value="5-FTHF_cyc-lig"/>
    <property type="match status" value="1"/>
</dbReference>
<dbReference type="GO" id="GO:0005524">
    <property type="term" value="F:ATP binding"/>
    <property type="evidence" value="ECO:0007669"/>
    <property type="project" value="UniProtKB-KW"/>
</dbReference>
<feature type="binding site" evidence="4">
    <location>
        <position position="54"/>
    </location>
    <ligand>
        <name>substrate</name>
    </ligand>
</feature>
<dbReference type="GO" id="GO:0035999">
    <property type="term" value="P:tetrahydrofolate interconversion"/>
    <property type="evidence" value="ECO:0007669"/>
    <property type="project" value="TreeGrafter"/>
</dbReference>
<feature type="binding site" evidence="4">
    <location>
        <begin position="5"/>
        <end position="9"/>
    </location>
    <ligand>
        <name>ATP</name>
        <dbReference type="ChEBI" id="CHEBI:30616"/>
    </ligand>
</feature>
<dbReference type="Gene3D" id="3.40.50.10420">
    <property type="entry name" value="NagB/RpiA/CoA transferase-like"/>
    <property type="match status" value="1"/>
</dbReference>
<dbReference type="AlphaFoldDB" id="A0A6N4VDS9"/>
<proteinExistence type="inferred from homology"/>
<dbReference type="GO" id="GO:0009396">
    <property type="term" value="P:folic acid-containing compound biosynthetic process"/>
    <property type="evidence" value="ECO:0007669"/>
    <property type="project" value="TreeGrafter"/>
</dbReference>
<protein>
    <recommendedName>
        <fullName evidence="5">5-formyltetrahydrofolate cyclo-ligase</fullName>
        <ecNumber evidence="5">6.3.3.2</ecNumber>
    </recommendedName>
</protein>
<feature type="binding site" evidence="4">
    <location>
        <position position="49"/>
    </location>
    <ligand>
        <name>substrate</name>
    </ligand>
</feature>
<keyword evidence="3 4" id="KW-0067">ATP-binding</keyword>
<reference evidence="6 7" key="1">
    <citation type="journal article" date="2019" name="Emerg. Microbes Infect.">
        <title>Comprehensive subspecies identification of 175 nontuberculous mycobacteria species based on 7547 genomic profiles.</title>
        <authorList>
            <person name="Matsumoto Y."/>
            <person name="Kinjo T."/>
            <person name="Motooka D."/>
            <person name="Nabeya D."/>
            <person name="Jung N."/>
            <person name="Uechi K."/>
            <person name="Horii T."/>
            <person name="Iida T."/>
            <person name="Fujita J."/>
            <person name="Nakamura S."/>
        </authorList>
    </citation>
    <scope>NUCLEOTIDE SEQUENCE [LARGE SCALE GENOMIC DNA]</scope>
    <source>
        <strain evidence="6 7">JCM 12603</strain>
    </source>
</reference>
<gene>
    <name evidence="6" type="ORF">MPOR_49680</name>
</gene>
<feature type="binding site" evidence="4">
    <location>
        <begin position="136"/>
        <end position="144"/>
    </location>
    <ligand>
        <name>ATP</name>
        <dbReference type="ChEBI" id="CHEBI:30616"/>
    </ligand>
</feature>
<evidence type="ECO:0000256" key="1">
    <source>
        <dbReference type="ARBA" id="ARBA00010638"/>
    </source>
</evidence>
<keyword evidence="2 4" id="KW-0547">Nucleotide-binding</keyword>
<keyword evidence="5" id="KW-0479">Metal-binding</keyword>
<accession>A0A6N4VDS9</accession>
<comment type="catalytic activity">
    <reaction evidence="5">
        <text>(6S)-5-formyl-5,6,7,8-tetrahydrofolate + ATP = (6R)-5,10-methenyltetrahydrofolate + ADP + phosphate</text>
        <dbReference type="Rhea" id="RHEA:10488"/>
        <dbReference type="ChEBI" id="CHEBI:30616"/>
        <dbReference type="ChEBI" id="CHEBI:43474"/>
        <dbReference type="ChEBI" id="CHEBI:57455"/>
        <dbReference type="ChEBI" id="CHEBI:57457"/>
        <dbReference type="ChEBI" id="CHEBI:456216"/>
        <dbReference type="EC" id="6.3.3.2"/>
    </reaction>
</comment>
<dbReference type="PIRSF" id="PIRSF006806">
    <property type="entry name" value="FTHF_cligase"/>
    <property type="match status" value="1"/>
</dbReference>
<dbReference type="PANTHER" id="PTHR23407:SF1">
    <property type="entry name" value="5-FORMYLTETRAHYDROFOLATE CYCLO-LIGASE"/>
    <property type="match status" value="1"/>
</dbReference>
<dbReference type="InterPro" id="IPR002698">
    <property type="entry name" value="FTHF_cligase"/>
</dbReference>
<comment type="cofactor">
    <cofactor evidence="5">
        <name>Mg(2+)</name>
        <dbReference type="ChEBI" id="CHEBI:18420"/>
    </cofactor>
</comment>
<dbReference type="NCBIfam" id="TIGR02727">
    <property type="entry name" value="MTHFS_bact"/>
    <property type="match status" value="1"/>
</dbReference>
<evidence type="ECO:0000256" key="5">
    <source>
        <dbReference type="RuleBase" id="RU361279"/>
    </source>
</evidence>
<organism evidence="6 7">
    <name type="scientific">Mycolicibacterium poriferae</name>
    <dbReference type="NCBI Taxonomy" id="39694"/>
    <lineage>
        <taxon>Bacteria</taxon>
        <taxon>Bacillati</taxon>
        <taxon>Actinomycetota</taxon>
        <taxon>Actinomycetes</taxon>
        <taxon>Mycobacteriales</taxon>
        <taxon>Mycobacteriaceae</taxon>
        <taxon>Mycolicibacterium</taxon>
    </lineage>
</organism>
<dbReference type="Proteomes" id="UP000466785">
    <property type="component" value="Chromosome"/>
</dbReference>
<comment type="similarity">
    <text evidence="1 5">Belongs to the 5-formyltetrahydrofolate cyclo-ligase family.</text>
</comment>
<dbReference type="SUPFAM" id="SSF100950">
    <property type="entry name" value="NagB/RpiA/CoA transferase-like"/>
    <property type="match status" value="1"/>
</dbReference>
<dbReference type="RefSeq" id="WP_163678651.1">
    <property type="nucleotide sequence ID" value="NZ_AP022570.1"/>
</dbReference>
<evidence type="ECO:0000256" key="3">
    <source>
        <dbReference type="ARBA" id="ARBA00022840"/>
    </source>
</evidence>
<dbReference type="InterPro" id="IPR037171">
    <property type="entry name" value="NagB/RpiA_transferase-like"/>
</dbReference>
<name>A0A6N4VDS9_9MYCO</name>
<evidence type="ECO:0000256" key="2">
    <source>
        <dbReference type="ARBA" id="ARBA00022741"/>
    </source>
</evidence>
<dbReference type="KEGG" id="mpof:MPOR_49680"/>
<dbReference type="GO" id="GO:0046872">
    <property type="term" value="F:metal ion binding"/>
    <property type="evidence" value="ECO:0007669"/>
    <property type="project" value="UniProtKB-KW"/>
</dbReference>
<keyword evidence="7" id="KW-1185">Reference proteome</keyword>
<dbReference type="PANTHER" id="PTHR23407">
    <property type="entry name" value="ATPASE INHIBITOR/5-FORMYLTETRAHYDROFOLATE CYCLO-LIGASE"/>
    <property type="match status" value="1"/>
</dbReference>
<dbReference type="GO" id="GO:0030272">
    <property type="term" value="F:5-formyltetrahydrofolate cyclo-ligase activity"/>
    <property type="evidence" value="ECO:0007669"/>
    <property type="project" value="UniProtKB-EC"/>
</dbReference>
<keyword evidence="6" id="KW-0436">Ligase</keyword>
<dbReference type="InterPro" id="IPR024185">
    <property type="entry name" value="FTHF_cligase-like_sf"/>
</dbReference>
<dbReference type="EC" id="6.3.3.2" evidence="5"/>
<dbReference type="EMBL" id="AP022570">
    <property type="protein sequence ID" value="BBX53942.1"/>
    <property type="molecule type" value="Genomic_DNA"/>
</dbReference>
<evidence type="ECO:0000313" key="7">
    <source>
        <dbReference type="Proteomes" id="UP000466785"/>
    </source>
</evidence>
<evidence type="ECO:0000313" key="6">
    <source>
        <dbReference type="EMBL" id="BBX53942.1"/>
    </source>
</evidence>
<keyword evidence="5" id="KW-0460">Magnesium</keyword>
<sequence>MQATKSQLRSRILAARRRLDAAERERDARDLARHAAALARPGETVCGYVPVGSEPGSLALIDVLVDRGAVVLLPVARRDAEEAPQPLAWGRYRRGELVEAPFGLKEPPPPWLTGAAVREATLILVPALAVDRRGARLGRGAGFYDRTLGLADPTAALVAVVRDDEILERLPAEPHDVPMTHALTPRRGLVELGESPGPPGGSST</sequence>